<gene>
    <name evidence="2" type="primary">RPL38</name>
</gene>
<reference evidence="2" key="3">
    <citation type="submission" date="2025-09" db="UniProtKB">
        <authorList>
            <consortium name="Ensembl"/>
        </authorList>
    </citation>
    <scope>IDENTIFICATION</scope>
</reference>
<evidence type="ECO:0000313" key="2">
    <source>
        <dbReference type="Ensembl" id="ENSOTSP00005124679.1"/>
    </source>
</evidence>
<protein>
    <recommendedName>
        <fullName evidence="1">Tc1-like transposase DDE domain-containing protein</fullName>
    </recommendedName>
</protein>
<dbReference type="InterPro" id="IPR038717">
    <property type="entry name" value="Tc1-like_DDE_dom"/>
</dbReference>
<dbReference type="InterPro" id="IPR012337">
    <property type="entry name" value="RNaseH-like_sf"/>
</dbReference>
<feature type="domain" description="Tc1-like transposase DDE" evidence="1">
    <location>
        <begin position="6"/>
        <end position="83"/>
    </location>
</feature>
<name>A0AAZ3Q9L3_ONCTS</name>
<organism evidence="2 3">
    <name type="scientific">Oncorhynchus tshawytscha</name>
    <name type="common">Chinook salmon</name>
    <name type="synonym">Salmo tshawytscha</name>
    <dbReference type="NCBI Taxonomy" id="74940"/>
    <lineage>
        <taxon>Eukaryota</taxon>
        <taxon>Metazoa</taxon>
        <taxon>Chordata</taxon>
        <taxon>Craniata</taxon>
        <taxon>Vertebrata</taxon>
        <taxon>Euteleostomi</taxon>
        <taxon>Actinopterygii</taxon>
        <taxon>Neopterygii</taxon>
        <taxon>Teleostei</taxon>
        <taxon>Protacanthopterygii</taxon>
        <taxon>Salmoniformes</taxon>
        <taxon>Salmonidae</taxon>
        <taxon>Salmoninae</taxon>
        <taxon>Oncorhynchus</taxon>
    </lineage>
</organism>
<keyword evidence="3" id="KW-1185">Reference proteome</keyword>
<evidence type="ECO:0000313" key="3">
    <source>
        <dbReference type="Proteomes" id="UP000694402"/>
    </source>
</evidence>
<dbReference type="Ensembl" id="ENSOTST00005123577.1">
    <property type="protein sequence ID" value="ENSOTSP00005124679.1"/>
    <property type="gene ID" value="ENSOTSG00005066639.1"/>
</dbReference>
<dbReference type="GO" id="GO:0003676">
    <property type="term" value="F:nucleic acid binding"/>
    <property type="evidence" value="ECO:0007669"/>
    <property type="project" value="InterPro"/>
</dbReference>
<dbReference type="Proteomes" id="UP000694402">
    <property type="component" value="Unassembled WGS sequence"/>
</dbReference>
<dbReference type="InterPro" id="IPR036397">
    <property type="entry name" value="RNaseH_sf"/>
</dbReference>
<reference evidence="3" key="1">
    <citation type="journal article" date="2018" name="PLoS ONE">
        <title>Chinook salmon (Oncorhynchus tshawytscha) genome and transcriptome.</title>
        <authorList>
            <person name="Christensen K.A."/>
            <person name="Leong J.S."/>
            <person name="Sakhrani D."/>
            <person name="Biagi C.A."/>
            <person name="Minkley D.R."/>
            <person name="Withler R.E."/>
            <person name="Rondeau E.B."/>
            <person name="Koop B.F."/>
            <person name="Devlin R.H."/>
        </authorList>
    </citation>
    <scope>NUCLEOTIDE SEQUENCE [LARGE SCALE GENOMIC DNA]</scope>
</reference>
<evidence type="ECO:0000259" key="1">
    <source>
        <dbReference type="Pfam" id="PF13358"/>
    </source>
</evidence>
<proteinExistence type="predicted"/>
<reference evidence="2" key="2">
    <citation type="submission" date="2025-08" db="UniProtKB">
        <authorList>
            <consortium name="Ensembl"/>
        </authorList>
    </citation>
    <scope>IDENTIFICATION</scope>
</reference>
<dbReference type="SUPFAM" id="SSF53098">
    <property type="entry name" value="Ribonuclease H-like"/>
    <property type="match status" value="1"/>
</dbReference>
<sequence>MRKENYVDILKQHLKTSVRKLKLGRKWVFQMDNDSKHTSEVVAKWLKDNKVKVLEWPSHSPDLNPIENVWAKLKKCVRARRPYRPDSVTPALSGRMGQNSPNLLWEACGRLPETFDPS</sequence>
<dbReference type="GeneTree" id="ENSGT01150000286979"/>
<dbReference type="Gene3D" id="3.30.420.10">
    <property type="entry name" value="Ribonuclease H-like superfamily/Ribonuclease H"/>
    <property type="match status" value="1"/>
</dbReference>
<dbReference type="AlphaFoldDB" id="A0AAZ3Q9L3"/>
<accession>A0AAZ3Q9L3</accession>
<dbReference type="Pfam" id="PF13358">
    <property type="entry name" value="DDE_3"/>
    <property type="match status" value="1"/>
</dbReference>